<name>A0A915JRZ6_ROMCU</name>
<evidence type="ECO:0000313" key="3">
    <source>
        <dbReference type="WBParaSite" id="nRc.2.0.1.t29075-RA"/>
    </source>
</evidence>
<evidence type="ECO:0000256" key="1">
    <source>
        <dbReference type="SAM" id="MobiDB-lite"/>
    </source>
</evidence>
<dbReference type="WBParaSite" id="nRc.2.0.1.t29075-RA">
    <property type="protein sequence ID" value="nRc.2.0.1.t29075-RA"/>
    <property type="gene ID" value="nRc.2.0.1.g29075"/>
</dbReference>
<feature type="region of interest" description="Disordered" evidence="1">
    <location>
        <begin position="144"/>
        <end position="178"/>
    </location>
</feature>
<dbReference type="AlphaFoldDB" id="A0A915JRZ6"/>
<keyword evidence="2" id="KW-1185">Reference proteome</keyword>
<accession>A0A915JRZ6</accession>
<organism evidence="2 3">
    <name type="scientific">Romanomermis culicivorax</name>
    <name type="common">Nematode worm</name>
    <dbReference type="NCBI Taxonomy" id="13658"/>
    <lineage>
        <taxon>Eukaryota</taxon>
        <taxon>Metazoa</taxon>
        <taxon>Ecdysozoa</taxon>
        <taxon>Nematoda</taxon>
        <taxon>Enoplea</taxon>
        <taxon>Dorylaimia</taxon>
        <taxon>Mermithida</taxon>
        <taxon>Mermithoidea</taxon>
        <taxon>Mermithidae</taxon>
        <taxon>Romanomermis</taxon>
    </lineage>
</organism>
<evidence type="ECO:0000313" key="2">
    <source>
        <dbReference type="Proteomes" id="UP000887565"/>
    </source>
</evidence>
<reference evidence="3" key="1">
    <citation type="submission" date="2022-11" db="UniProtKB">
        <authorList>
            <consortium name="WormBaseParasite"/>
        </authorList>
    </citation>
    <scope>IDENTIFICATION</scope>
</reference>
<sequence>MVAVVILVFCQVIPREAKRLFELIYPVDYTMACMEVKNRLREQYHGSQKDLQMECTCISYASPVPEIRHGRTYHLQVLDKSDGRTVHERLFCFHLFAYGHLFTKLLLNTLTAANRSLVFYVYFALNRCFRKAVLQTFGFERRTSSRRRQSHRRRRSSEPPRASLVGGDSHGRSSPRME</sequence>
<feature type="compositionally biased region" description="Basic residues" evidence="1">
    <location>
        <begin position="144"/>
        <end position="155"/>
    </location>
</feature>
<feature type="compositionally biased region" description="Basic and acidic residues" evidence="1">
    <location>
        <begin position="169"/>
        <end position="178"/>
    </location>
</feature>
<protein>
    <submittedName>
        <fullName evidence="3">Uncharacterized protein</fullName>
    </submittedName>
</protein>
<proteinExistence type="predicted"/>
<dbReference type="Proteomes" id="UP000887565">
    <property type="component" value="Unplaced"/>
</dbReference>